<gene>
    <name evidence="7" type="ordered locus">LEPBI_I0896</name>
</gene>
<dbReference type="SUPFAM" id="SSF51905">
    <property type="entry name" value="FAD/NAD(P)-binding domain"/>
    <property type="match status" value="1"/>
</dbReference>
<dbReference type="EMBL" id="CP000786">
    <property type="protein sequence ID" value="ABZ97021.1"/>
    <property type="molecule type" value="Genomic_DNA"/>
</dbReference>
<evidence type="ECO:0000256" key="2">
    <source>
        <dbReference type="ARBA" id="ARBA00022729"/>
    </source>
</evidence>
<proteinExistence type="predicted"/>
<dbReference type="PANTHER" id="PTHR46091:SF3">
    <property type="entry name" value="AMINE OXIDASE DOMAIN-CONTAINING PROTEIN"/>
    <property type="match status" value="1"/>
</dbReference>
<sequence length="527" mass="59486">MQSLHCKDWLEWKGNTFGENRMSHYDTVVIGAGNAGLMAATRLQREGSKTLLLERHNVPGGCATSFVRGEFEFEVALHQLSGVGTESNPFIMRRVFDELGVLDKIELVQEKELYRIIMPGRLDVTLPADWIELQNHLKSLFPMETDPIERFFKLSEAIVNEYYFVLPRVKLSNDEEKIRIKCPNFSAYGLRPTTDVLNEFFSTEDLINVITPYWSYVGIPTTDLVFAEFIGMIYFYCVYKPWHIKGGSQMLSSALLSSFEEAGGEVRFHCSAEKILTKDGVVSGVRLETGETVTCDAVVSNASPLITYHELLDLETLPPSVVKDFKSRRMGVSAVCLYLGLDCSPEEIGFTSASSFVMTTSNAEVTEDRMYTLEAPDWGMVTCYNFIDEELAPKGKSVVTLVALQYGEAWKDVPPEDYIATKYEFGDKLIDLIEQAYPKIREHIEKAEVATPMTMMRYLNTPGGAIYGFKQTLQDSSLFRESLDAIEGLYSSSSWTSMGGFQPTYLNGYYTARKIIKQLRRKNKTAV</sequence>
<dbReference type="STRING" id="456481.LEPBI_I0896"/>
<reference evidence="7 8" key="1">
    <citation type="journal article" date="2008" name="PLoS ONE">
        <title>Genome sequence of the saprophyte Leptospira biflexa provides insights into the evolution of Leptospira and the pathogenesis of leptospirosis.</title>
        <authorList>
            <person name="Picardeau M."/>
            <person name="Bulach D.M."/>
            <person name="Bouchier C."/>
            <person name="Zuerner R.L."/>
            <person name="Zidane N."/>
            <person name="Wilson P.J."/>
            <person name="Creno S."/>
            <person name="Kuczek E.S."/>
            <person name="Bommezzadri S."/>
            <person name="Davis J.C."/>
            <person name="McGrath A."/>
            <person name="Johnson M.J."/>
            <person name="Boursaux-Eude C."/>
            <person name="Seemann T."/>
            <person name="Rouy Z."/>
            <person name="Coppel R.L."/>
            <person name="Rood J.I."/>
            <person name="Lajus A."/>
            <person name="Davies J.K."/>
            <person name="Medigue C."/>
            <person name="Adler B."/>
        </authorList>
    </citation>
    <scope>NUCLEOTIDE SEQUENCE [LARGE SCALE GENOMIC DNA]</scope>
    <source>
        <strain evidence="8">Patoc 1 / ATCC 23582 / Paris</strain>
    </source>
</reference>
<dbReference type="Proteomes" id="UP000001847">
    <property type="component" value="Chromosome I"/>
</dbReference>
<evidence type="ECO:0000259" key="6">
    <source>
        <dbReference type="Pfam" id="PF01593"/>
    </source>
</evidence>
<evidence type="ECO:0000256" key="1">
    <source>
        <dbReference type="ARBA" id="ARBA00022630"/>
    </source>
</evidence>
<evidence type="ECO:0000256" key="4">
    <source>
        <dbReference type="ARBA" id="ARBA00022857"/>
    </source>
</evidence>
<keyword evidence="5" id="KW-0520">NAD</keyword>
<dbReference type="Pfam" id="PF01593">
    <property type="entry name" value="Amino_oxidase"/>
    <property type="match status" value="1"/>
</dbReference>
<feature type="domain" description="Amine oxidase" evidence="6">
    <location>
        <begin position="35"/>
        <end position="516"/>
    </location>
</feature>
<name>B0SLW9_LEPBP</name>
<dbReference type="InterPro" id="IPR036188">
    <property type="entry name" value="FAD/NAD-bd_sf"/>
</dbReference>
<evidence type="ECO:0000313" key="8">
    <source>
        <dbReference type="Proteomes" id="UP000001847"/>
    </source>
</evidence>
<dbReference type="InterPro" id="IPR002937">
    <property type="entry name" value="Amino_oxidase"/>
</dbReference>
<evidence type="ECO:0000256" key="5">
    <source>
        <dbReference type="ARBA" id="ARBA00023027"/>
    </source>
</evidence>
<keyword evidence="2" id="KW-0732">Signal</keyword>
<protein>
    <submittedName>
        <fullName evidence="7">Putative phytoene dehydrogenase-related protein</fullName>
    </submittedName>
</protein>
<dbReference type="AlphaFoldDB" id="B0SLW9"/>
<keyword evidence="3" id="KW-0274">FAD</keyword>
<dbReference type="Gene3D" id="3.50.50.60">
    <property type="entry name" value="FAD/NAD(P)-binding domain"/>
    <property type="match status" value="2"/>
</dbReference>
<evidence type="ECO:0000256" key="3">
    <source>
        <dbReference type="ARBA" id="ARBA00022827"/>
    </source>
</evidence>
<dbReference type="GO" id="GO:0016491">
    <property type="term" value="F:oxidoreductase activity"/>
    <property type="evidence" value="ECO:0007669"/>
    <property type="project" value="InterPro"/>
</dbReference>
<dbReference type="PANTHER" id="PTHR46091">
    <property type="entry name" value="BLR7054 PROTEIN"/>
    <property type="match status" value="1"/>
</dbReference>
<keyword evidence="4" id="KW-0521">NADP</keyword>
<organism evidence="7 8">
    <name type="scientific">Leptospira biflexa serovar Patoc (strain Patoc 1 / ATCC 23582 / Paris)</name>
    <dbReference type="NCBI Taxonomy" id="456481"/>
    <lineage>
        <taxon>Bacteria</taxon>
        <taxon>Pseudomonadati</taxon>
        <taxon>Spirochaetota</taxon>
        <taxon>Spirochaetia</taxon>
        <taxon>Leptospirales</taxon>
        <taxon>Leptospiraceae</taxon>
        <taxon>Leptospira</taxon>
    </lineage>
</organism>
<dbReference type="HOGENOM" id="CLU_019722_1_1_12"/>
<evidence type="ECO:0000313" key="7">
    <source>
        <dbReference type="EMBL" id="ABZ97021.1"/>
    </source>
</evidence>
<dbReference type="KEGG" id="lbi:LEPBI_I0896"/>
<keyword evidence="1" id="KW-0285">Flavoprotein</keyword>
<accession>B0SLW9</accession>
<keyword evidence="8" id="KW-1185">Reference proteome</keyword>
<dbReference type="InterPro" id="IPR052206">
    <property type="entry name" value="Retinol_saturase"/>
</dbReference>